<evidence type="ECO:0000256" key="1">
    <source>
        <dbReference type="ARBA" id="ARBA00022475"/>
    </source>
</evidence>
<organism evidence="6 8">
    <name type="scientific">Methanoculleus marisnigri</name>
    <dbReference type="NCBI Taxonomy" id="2198"/>
    <lineage>
        <taxon>Archaea</taxon>
        <taxon>Methanobacteriati</taxon>
        <taxon>Methanobacteriota</taxon>
        <taxon>Stenosarchaea group</taxon>
        <taxon>Methanomicrobia</taxon>
        <taxon>Methanomicrobiales</taxon>
        <taxon>Methanomicrobiaceae</taxon>
        <taxon>Methanoculleus</taxon>
    </lineage>
</organism>
<dbReference type="PIRSF" id="PIRSF036466">
    <property type="entry name" value="UCP036466"/>
    <property type="match status" value="1"/>
</dbReference>
<gene>
    <name evidence="6" type="ORF">XD82_1205</name>
    <name evidence="7" type="ORF">XE10_1336</name>
</gene>
<feature type="transmembrane region" description="Helical" evidence="5">
    <location>
        <begin position="6"/>
        <end position="27"/>
    </location>
</feature>
<dbReference type="Proteomes" id="UP000054598">
    <property type="component" value="Unassembled WGS sequence"/>
</dbReference>
<dbReference type="EMBL" id="LGHE01000155">
    <property type="protein sequence ID" value="KUL00635.1"/>
    <property type="molecule type" value="Genomic_DNA"/>
</dbReference>
<sequence length="52" mass="5521">MVNGLVGLAILFFVLALVFAIFGARGIAGMSMSIAKWLVIIFIVLAIISLLL</sequence>
<dbReference type="HAMAP" id="MF_01361">
    <property type="entry name" value="UPF0391"/>
    <property type="match status" value="1"/>
</dbReference>
<evidence type="ECO:0000313" key="9">
    <source>
        <dbReference type="Proteomes" id="UP000054598"/>
    </source>
</evidence>
<dbReference type="EMBL" id="LGGD01000148">
    <property type="protein sequence ID" value="KUK61267.1"/>
    <property type="molecule type" value="Genomic_DNA"/>
</dbReference>
<protein>
    <recommendedName>
        <fullName evidence="5">UPF0391 membrane protein XD82_1205</fullName>
    </recommendedName>
</protein>
<evidence type="ECO:0000313" key="6">
    <source>
        <dbReference type="EMBL" id="KUK61267.1"/>
    </source>
</evidence>
<dbReference type="Proteomes" id="UP000054323">
    <property type="component" value="Unassembled WGS sequence"/>
</dbReference>
<keyword evidence="3 5" id="KW-1133">Transmembrane helix</keyword>
<evidence type="ECO:0000313" key="7">
    <source>
        <dbReference type="EMBL" id="KUL00635.1"/>
    </source>
</evidence>
<reference evidence="8 9" key="2">
    <citation type="journal article" date="2015" name="MBio">
        <title>Genome-Resolved Metagenomic Analysis Reveals Roles for Candidate Phyla and Other Microbial Community Members in Biogeochemical Transformations in Oil Reservoirs.</title>
        <authorList>
            <person name="Hu P."/>
            <person name="Tom L."/>
            <person name="Singh A."/>
            <person name="Thomas B.C."/>
            <person name="Baker B.J."/>
            <person name="Piceno Y.M."/>
            <person name="Andersen G.L."/>
            <person name="Banfield J.F."/>
        </authorList>
    </citation>
    <scope>NUCLEOTIDE SEQUENCE [LARGE SCALE GENOMIC DNA]</scope>
</reference>
<comment type="similarity">
    <text evidence="5">Belongs to the UPF0391 family.</text>
</comment>
<dbReference type="NCBIfam" id="NF010229">
    <property type="entry name" value="PRK13682.1-4"/>
    <property type="match status" value="1"/>
</dbReference>
<dbReference type="GO" id="GO:0005886">
    <property type="term" value="C:plasma membrane"/>
    <property type="evidence" value="ECO:0007669"/>
    <property type="project" value="UniProtKB-UniRule"/>
</dbReference>
<proteinExistence type="inferred from homology"/>
<name>A0A124FS60_9EURY</name>
<reference evidence="6" key="1">
    <citation type="journal article" date="2015" name="MBio">
        <title>Genome-resolved metagenomic analysis reveals roles for candidate phyla and other microbial community members in biogeochemical transformations in oil reservoirs.</title>
        <authorList>
            <person name="Hu P."/>
            <person name="Tom L."/>
            <person name="Singh A."/>
            <person name="Thomas B.C."/>
            <person name="Baker B.J."/>
            <person name="Piceno Y.M."/>
            <person name="Andersen G.L."/>
            <person name="Banfield J.F."/>
        </authorList>
    </citation>
    <scope>NUCLEOTIDE SEQUENCE [LARGE SCALE GENOMIC DNA]</scope>
    <source>
        <strain evidence="6">62_101</strain>
        <strain evidence="7">63_41</strain>
    </source>
</reference>
<evidence type="ECO:0000313" key="8">
    <source>
        <dbReference type="Proteomes" id="UP000054323"/>
    </source>
</evidence>
<keyword evidence="1 5" id="KW-1003">Cell membrane</keyword>
<feature type="transmembrane region" description="Helical" evidence="5">
    <location>
        <begin position="34"/>
        <end position="51"/>
    </location>
</feature>
<evidence type="ECO:0000256" key="5">
    <source>
        <dbReference type="HAMAP-Rule" id="MF_01361"/>
    </source>
</evidence>
<dbReference type="AlphaFoldDB" id="A0A124FS60"/>
<comment type="caution">
    <text evidence="5">Lacks conserved residue(s) required for the propagation of feature annotation.</text>
</comment>
<keyword evidence="2 5" id="KW-0812">Transmembrane</keyword>
<dbReference type="Pfam" id="PF07043">
    <property type="entry name" value="DUF1328"/>
    <property type="match status" value="1"/>
</dbReference>
<comment type="caution">
    <text evidence="6">The sequence shown here is derived from an EMBL/GenBank/DDBJ whole genome shotgun (WGS) entry which is preliminary data.</text>
</comment>
<keyword evidence="4 5" id="KW-0472">Membrane</keyword>
<evidence type="ECO:0000256" key="2">
    <source>
        <dbReference type="ARBA" id="ARBA00022692"/>
    </source>
</evidence>
<accession>A0A124FS60</accession>
<dbReference type="InterPro" id="IPR009760">
    <property type="entry name" value="DUF1328"/>
</dbReference>
<dbReference type="PATRIC" id="fig|2198.3.peg.1256"/>
<evidence type="ECO:0000256" key="3">
    <source>
        <dbReference type="ARBA" id="ARBA00022989"/>
    </source>
</evidence>
<evidence type="ECO:0000256" key="4">
    <source>
        <dbReference type="ARBA" id="ARBA00023136"/>
    </source>
</evidence>